<sequence>MSTVDSHHARSREGTEPHDAEEAIDFRAVRAAVTEVNDTPLAALERPGIEERTRCMAAHVRRMIRENGPDRPPYATSIFRAAYRVLDSPTRPTTLDSDWAAWKHLQNLAYSAAALVELLDADTA</sequence>
<evidence type="ECO:0000313" key="2">
    <source>
        <dbReference type="EMBL" id="WTS18389.1"/>
    </source>
</evidence>
<dbReference type="AlphaFoldDB" id="A0AAU1UM80"/>
<feature type="region of interest" description="Disordered" evidence="1">
    <location>
        <begin position="1"/>
        <end position="23"/>
    </location>
</feature>
<evidence type="ECO:0000256" key="1">
    <source>
        <dbReference type="SAM" id="MobiDB-lite"/>
    </source>
</evidence>
<name>A0AAU1UM80_9ACTN</name>
<accession>A0AAU1UM80</accession>
<organism evidence="2">
    <name type="scientific">Streptomyces sp. NBC_00119</name>
    <dbReference type="NCBI Taxonomy" id="2975659"/>
    <lineage>
        <taxon>Bacteria</taxon>
        <taxon>Bacillati</taxon>
        <taxon>Actinomycetota</taxon>
        <taxon>Actinomycetes</taxon>
        <taxon>Kitasatosporales</taxon>
        <taxon>Streptomycetaceae</taxon>
        <taxon>Streptomyces</taxon>
    </lineage>
</organism>
<proteinExistence type="predicted"/>
<gene>
    <name evidence="2" type="ORF">OHU69_50025</name>
</gene>
<protein>
    <submittedName>
        <fullName evidence="2">Uncharacterized protein</fullName>
    </submittedName>
</protein>
<dbReference type="EMBL" id="CP108195">
    <property type="protein sequence ID" value="WTS18389.1"/>
    <property type="molecule type" value="Genomic_DNA"/>
</dbReference>
<reference evidence="2" key="1">
    <citation type="submission" date="2022-10" db="EMBL/GenBank/DDBJ databases">
        <title>The complete genomes of actinobacterial strains from the NBC collection.</title>
        <authorList>
            <person name="Joergensen T.S."/>
            <person name="Alvarez Arevalo M."/>
            <person name="Sterndorff E.B."/>
            <person name="Faurdal D."/>
            <person name="Vuksanovic O."/>
            <person name="Mourched A.-S."/>
            <person name="Charusanti P."/>
            <person name="Shaw S."/>
            <person name="Blin K."/>
            <person name="Weber T."/>
        </authorList>
    </citation>
    <scope>NUCLEOTIDE SEQUENCE</scope>
    <source>
        <strain evidence="2">NBC_00119</strain>
    </source>
</reference>